<evidence type="ECO:0000313" key="3">
    <source>
        <dbReference type="EMBL" id="KAJ9133409.1"/>
    </source>
</evidence>
<name>A0AA38RLC8_9PEZI</name>
<feature type="compositionally biased region" description="Basic and acidic residues" evidence="1">
    <location>
        <begin position="115"/>
        <end position="125"/>
    </location>
</feature>
<keyword evidence="2" id="KW-0472">Membrane</keyword>
<feature type="transmembrane region" description="Helical" evidence="2">
    <location>
        <begin position="48"/>
        <end position="69"/>
    </location>
</feature>
<organism evidence="3 4">
    <name type="scientific">Pleurostoma richardsiae</name>
    <dbReference type="NCBI Taxonomy" id="41990"/>
    <lineage>
        <taxon>Eukaryota</taxon>
        <taxon>Fungi</taxon>
        <taxon>Dikarya</taxon>
        <taxon>Ascomycota</taxon>
        <taxon>Pezizomycotina</taxon>
        <taxon>Sordariomycetes</taxon>
        <taxon>Sordariomycetidae</taxon>
        <taxon>Calosphaeriales</taxon>
        <taxon>Pleurostomataceae</taxon>
        <taxon>Pleurostoma</taxon>
    </lineage>
</organism>
<evidence type="ECO:0000256" key="2">
    <source>
        <dbReference type="SAM" id="Phobius"/>
    </source>
</evidence>
<proteinExistence type="predicted"/>
<feature type="region of interest" description="Disordered" evidence="1">
    <location>
        <begin position="80"/>
        <end position="191"/>
    </location>
</feature>
<reference evidence="3" key="1">
    <citation type="submission" date="2022-07" db="EMBL/GenBank/DDBJ databases">
        <title>Fungi with potential for degradation of polypropylene.</title>
        <authorList>
            <person name="Gostincar C."/>
        </authorList>
    </citation>
    <scope>NUCLEOTIDE SEQUENCE</scope>
    <source>
        <strain evidence="3">EXF-13308</strain>
    </source>
</reference>
<protein>
    <submittedName>
        <fullName evidence="3">Uncharacterized protein</fullName>
    </submittedName>
</protein>
<dbReference type="Proteomes" id="UP001174694">
    <property type="component" value="Unassembled WGS sequence"/>
</dbReference>
<feature type="compositionally biased region" description="Low complexity" evidence="1">
    <location>
        <begin position="165"/>
        <end position="177"/>
    </location>
</feature>
<sequence>MAAATPLRLLRSLAASLYRRASDSSKCDPDNSSINLCEKPADSNSETWLIVSLAFGVLVLGTVCALVFLHFRRLRRDKREEMSPQELEEYGLDLPPPAPGAASPSKWRRLSPRMKPAEPDERHMSVDSWQSLARSLRSNKDDPFGSNAEIPGVFGDEQRQHQEHQQPQQPQVQMQQRSADGLLKPPTENEK</sequence>
<gene>
    <name evidence="3" type="ORF">NKR23_g10790</name>
</gene>
<keyword evidence="2" id="KW-1133">Transmembrane helix</keyword>
<keyword evidence="2" id="KW-0812">Transmembrane</keyword>
<keyword evidence="4" id="KW-1185">Reference proteome</keyword>
<evidence type="ECO:0000313" key="4">
    <source>
        <dbReference type="Proteomes" id="UP001174694"/>
    </source>
</evidence>
<comment type="caution">
    <text evidence="3">The sequence shown here is derived from an EMBL/GenBank/DDBJ whole genome shotgun (WGS) entry which is preliminary data.</text>
</comment>
<accession>A0AA38RLC8</accession>
<dbReference type="EMBL" id="JANBVO010000050">
    <property type="protein sequence ID" value="KAJ9133409.1"/>
    <property type="molecule type" value="Genomic_DNA"/>
</dbReference>
<dbReference type="AlphaFoldDB" id="A0AA38RLC8"/>
<evidence type="ECO:0000256" key="1">
    <source>
        <dbReference type="SAM" id="MobiDB-lite"/>
    </source>
</evidence>